<gene>
    <name evidence="2" type="ORF">TBIB3V08_LOCUS12519</name>
</gene>
<name>A0A7R9FB36_9NEOP</name>
<keyword evidence="1" id="KW-0472">Membrane</keyword>
<dbReference type="AlphaFoldDB" id="A0A7R9FB36"/>
<organism evidence="2">
    <name type="scientific">Timema bartmani</name>
    <dbReference type="NCBI Taxonomy" id="61472"/>
    <lineage>
        <taxon>Eukaryota</taxon>
        <taxon>Metazoa</taxon>
        <taxon>Ecdysozoa</taxon>
        <taxon>Arthropoda</taxon>
        <taxon>Hexapoda</taxon>
        <taxon>Insecta</taxon>
        <taxon>Pterygota</taxon>
        <taxon>Neoptera</taxon>
        <taxon>Polyneoptera</taxon>
        <taxon>Phasmatodea</taxon>
        <taxon>Timematodea</taxon>
        <taxon>Timematoidea</taxon>
        <taxon>Timematidae</taxon>
        <taxon>Timema</taxon>
    </lineage>
</organism>
<keyword evidence="1" id="KW-1133">Transmembrane helix</keyword>
<reference evidence="2" key="1">
    <citation type="submission" date="2020-11" db="EMBL/GenBank/DDBJ databases">
        <authorList>
            <person name="Tran Van P."/>
        </authorList>
    </citation>
    <scope>NUCLEOTIDE SEQUENCE</scope>
</reference>
<accession>A0A7R9FB36</accession>
<evidence type="ECO:0000313" key="2">
    <source>
        <dbReference type="EMBL" id="CAD7450248.1"/>
    </source>
</evidence>
<keyword evidence="1" id="KW-0812">Transmembrane</keyword>
<sequence length="103" mass="11550">MESTQHSQPSLNTAEMDCRLTVVHFGDLLLFIASLLDEVFHIIELEPQLFASALALKFFFHFFLPLFIAGLLLLPDYIGIVEDAPNCDVIVCCYVLLIHVVLG</sequence>
<dbReference type="EMBL" id="OD574163">
    <property type="protein sequence ID" value="CAD7450248.1"/>
    <property type="molecule type" value="Genomic_DNA"/>
</dbReference>
<protein>
    <submittedName>
        <fullName evidence="2">Uncharacterized protein</fullName>
    </submittedName>
</protein>
<feature type="transmembrane region" description="Helical" evidence="1">
    <location>
        <begin position="49"/>
        <end position="74"/>
    </location>
</feature>
<proteinExistence type="predicted"/>
<evidence type="ECO:0000256" key="1">
    <source>
        <dbReference type="SAM" id="Phobius"/>
    </source>
</evidence>
<feature type="transmembrane region" description="Helical" evidence="1">
    <location>
        <begin position="21"/>
        <end position="43"/>
    </location>
</feature>